<dbReference type="InterPro" id="IPR041185">
    <property type="entry name" value="IKBKB_SDD"/>
</dbReference>
<dbReference type="PANTHER" id="PTHR22969">
    <property type="entry name" value="IKB KINASE"/>
    <property type="match status" value="1"/>
</dbReference>
<keyword evidence="11" id="KW-0539">Nucleus</keyword>
<feature type="region of interest" description="Disordered" evidence="13">
    <location>
        <begin position="648"/>
        <end position="675"/>
    </location>
</feature>
<dbReference type="InterPro" id="IPR046375">
    <property type="entry name" value="IKBKB_SDD_sf"/>
</dbReference>
<accession>A0A8C8ET97</accession>
<keyword evidence="10" id="KW-0067">ATP-binding</keyword>
<dbReference type="AlphaFoldDB" id="A0A8C8ET97"/>
<dbReference type="GO" id="GO:0005524">
    <property type="term" value="F:ATP binding"/>
    <property type="evidence" value="ECO:0007669"/>
    <property type="project" value="UniProtKB-KW"/>
</dbReference>
<dbReference type="Pfam" id="PF00069">
    <property type="entry name" value="Pkinase"/>
    <property type="match status" value="1"/>
</dbReference>
<evidence type="ECO:0000256" key="9">
    <source>
        <dbReference type="ARBA" id="ARBA00022777"/>
    </source>
</evidence>
<evidence type="ECO:0000256" key="11">
    <source>
        <dbReference type="ARBA" id="ARBA00023242"/>
    </source>
</evidence>
<dbReference type="GO" id="GO:0005634">
    <property type="term" value="C:nucleus"/>
    <property type="evidence" value="ECO:0007669"/>
    <property type="project" value="UniProtKB-SubCell"/>
</dbReference>
<evidence type="ECO:0000256" key="1">
    <source>
        <dbReference type="ARBA" id="ARBA00004123"/>
    </source>
</evidence>
<dbReference type="EC" id="2.7.11.10" evidence="3"/>
<dbReference type="InterPro" id="IPR008271">
    <property type="entry name" value="Ser/Thr_kinase_AS"/>
</dbReference>
<keyword evidence="4" id="KW-0963">Cytoplasm</keyword>
<name>A0A8C8ET97_ONCTS</name>
<evidence type="ECO:0000256" key="12">
    <source>
        <dbReference type="ARBA" id="ARBA00048789"/>
    </source>
</evidence>
<sequence length="726" mass="83913">MSRVPLQQQQSCGSWELKERLGTGGFGNVTRWQNKDTEEQIAIKQCRQELSERNRERWCLEIQIMKRLDHVNVVAAREVPEGLQSSLRINDLPLLAMEYCQGGDLRKYLNLLENCCGMREGSILILLRDISSALTYLHKKRIIHRDLKPENIVLQQGEKRLIHKIIDLGYAKELDQNSLCTSFVGTLQYLAPELLERQKYTVTVDYWSFGTLVFECITGFRPFLPTWQPVPWHSKLKLKQDHDIVVYEDLTGEVRFSKHLPQPNNLNTLLLGRLESWLQLMLRWSPQERGKADPQTTSSDCFSQLETILELKLVHVLNMVSAKIFTYSVSANESVADLQQRIGSDTNIPPANQELLLEAGLALEPQGEAGQCAIDYTEIDGRRTDLPLVFLFDRSSCTYEPQFTPRTMPENIRFVREYTRTLMLRKMQPRDLQLRWETLMSLLRHNSSLSKQKNEMVSMNQRLTAKLDFFSTSLHIDMDKYQEQRATGIASEKLLGVWREMEQTAVSCGQAERVIELDEEMMLLQTDIVDLQRQPWRSGEALDTLEGKAMELFRKLKEKPRDQRCGGDSQEVVRLVVQAVQFYERKLKDFYTHLSKTVVCRQRVMELLPRVEGVVQRMAESEQVLMNLQERRQRELWNLLKVACSKVRSPVSGSPVDGGLHPPTHTPPSGGQTDRRSLLVIEESRTFESRLQSLIQETIQESESDMQLLREWTWLSEGQDLSSDLS</sequence>
<dbReference type="SUPFAM" id="SSF54236">
    <property type="entry name" value="Ubiquitin-like"/>
    <property type="match status" value="1"/>
</dbReference>
<dbReference type="PROSITE" id="PS00108">
    <property type="entry name" value="PROTEIN_KINASE_ST"/>
    <property type="match status" value="1"/>
</dbReference>
<dbReference type="GO" id="GO:0033209">
    <property type="term" value="P:tumor necrosis factor-mediated signaling pathway"/>
    <property type="evidence" value="ECO:0007669"/>
    <property type="project" value="TreeGrafter"/>
</dbReference>
<evidence type="ECO:0000256" key="6">
    <source>
        <dbReference type="ARBA" id="ARBA00022553"/>
    </source>
</evidence>
<dbReference type="PROSITE" id="PS50011">
    <property type="entry name" value="PROTEIN_KINASE_DOM"/>
    <property type="match status" value="1"/>
</dbReference>
<evidence type="ECO:0000256" key="8">
    <source>
        <dbReference type="ARBA" id="ARBA00022741"/>
    </source>
</evidence>
<evidence type="ECO:0000313" key="16">
    <source>
        <dbReference type="Ensembl" id="ENSOTSP00005024533.2"/>
    </source>
</evidence>
<comment type="catalytic activity">
    <reaction evidence="12">
        <text>L-seryl-[I-kappa-B protein] + ATP = O-phospho-L-seryl-[I-kappa-B protein] + ADP + H(+)</text>
        <dbReference type="Rhea" id="RHEA:19073"/>
        <dbReference type="Rhea" id="RHEA-COMP:13698"/>
        <dbReference type="Rhea" id="RHEA-COMP:13699"/>
        <dbReference type="ChEBI" id="CHEBI:15378"/>
        <dbReference type="ChEBI" id="CHEBI:29999"/>
        <dbReference type="ChEBI" id="CHEBI:30616"/>
        <dbReference type="ChEBI" id="CHEBI:83421"/>
        <dbReference type="ChEBI" id="CHEBI:456216"/>
        <dbReference type="EC" id="2.7.11.10"/>
    </reaction>
</comment>
<reference evidence="16" key="2">
    <citation type="submission" date="2025-09" db="UniProtKB">
        <authorList>
            <consortium name="Ensembl"/>
        </authorList>
    </citation>
    <scope>IDENTIFICATION</scope>
</reference>
<evidence type="ECO:0000259" key="15">
    <source>
        <dbReference type="PROSITE" id="PS50053"/>
    </source>
</evidence>
<protein>
    <recommendedName>
        <fullName evidence="3">IkappaB kinase</fullName>
        <ecNumber evidence="3">2.7.11.10</ecNumber>
    </recommendedName>
</protein>
<dbReference type="GO" id="GO:0008384">
    <property type="term" value="F:IkappaB kinase activity"/>
    <property type="evidence" value="ECO:0007669"/>
    <property type="project" value="UniProtKB-EC"/>
</dbReference>
<dbReference type="Pfam" id="PF18397">
    <property type="entry name" value="IKBKB_SDD"/>
    <property type="match status" value="1"/>
</dbReference>
<dbReference type="GO" id="GO:0032465">
    <property type="term" value="P:regulation of cytokinesis"/>
    <property type="evidence" value="ECO:0007669"/>
    <property type="project" value="Ensembl"/>
</dbReference>
<dbReference type="PROSITE" id="PS50053">
    <property type="entry name" value="UBIQUITIN_2"/>
    <property type="match status" value="1"/>
</dbReference>
<dbReference type="InterPro" id="IPR000719">
    <property type="entry name" value="Prot_kinase_dom"/>
</dbReference>
<dbReference type="Gene3D" id="3.10.20.90">
    <property type="entry name" value="Phosphatidylinositol 3-kinase Catalytic Subunit, Chain A, domain 1"/>
    <property type="match status" value="1"/>
</dbReference>
<dbReference type="GO" id="GO:0008385">
    <property type="term" value="C:IkappaB kinase complex"/>
    <property type="evidence" value="ECO:0007669"/>
    <property type="project" value="TreeGrafter"/>
</dbReference>
<gene>
    <name evidence="16" type="primary">IKBKB</name>
</gene>
<keyword evidence="17" id="KW-1185">Reference proteome</keyword>
<dbReference type="GO" id="GO:0045944">
    <property type="term" value="P:positive regulation of transcription by RNA polymerase II"/>
    <property type="evidence" value="ECO:0007669"/>
    <property type="project" value="TreeGrafter"/>
</dbReference>
<dbReference type="FunFam" id="1.10.510.10:FF:000147">
    <property type="entry name" value="Inhibitor of nuclear factor kappa-B kinase subunit beta"/>
    <property type="match status" value="1"/>
</dbReference>
<dbReference type="InterPro" id="IPR029071">
    <property type="entry name" value="Ubiquitin-like_domsf"/>
</dbReference>
<feature type="domain" description="Protein kinase" evidence="14">
    <location>
        <begin position="15"/>
        <end position="302"/>
    </location>
</feature>
<dbReference type="Gene3D" id="1.20.1270.250">
    <property type="match status" value="1"/>
</dbReference>
<organism evidence="16 17">
    <name type="scientific">Oncorhynchus tshawytscha</name>
    <name type="common">Chinook salmon</name>
    <name type="synonym">Salmo tshawytscha</name>
    <dbReference type="NCBI Taxonomy" id="74940"/>
    <lineage>
        <taxon>Eukaryota</taxon>
        <taxon>Metazoa</taxon>
        <taxon>Chordata</taxon>
        <taxon>Craniata</taxon>
        <taxon>Vertebrata</taxon>
        <taxon>Euteleostomi</taxon>
        <taxon>Actinopterygii</taxon>
        <taxon>Neopterygii</taxon>
        <taxon>Teleostei</taxon>
        <taxon>Protacanthopterygii</taxon>
        <taxon>Salmoniformes</taxon>
        <taxon>Salmonidae</taxon>
        <taxon>Salmoninae</taxon>
        <taxon>Oncorhynchus</taxon>
    </lineage>
</organism>
<dbReference type="GeneTree" id="ENSGT00950000182937"/>
<evidence type="ECO:0000256" key="7">
    <source>
        <dbReference type="ARBA" id="ARBA00022679"/>
    </source>
</evidence>
<dbReference type="GO" id="GO:0043588">
    <property type="term" value="P:skin development"/>
    <property type="evidence" value="ECO:0007669"/>
    <property type="project" value="Ensembl"/>
</dbReference>
<evidence type="ECO:0000256" key="13">
    <source>
        <dbReference type="SAM" id="MobiDB-lite"/>
    </source>
</evidence>
<dbReference type="SMART" id="SM00220">
    <property type="entry name" value="S_TKc"/>
    <property type="match status" value="1"/>
</dbReference>
<evidence type="ECO:0000256" key="2">
    <source>
        <dbReference type="ARBA" id="ARBA00004496"/>
    </source>
</evidence>
<keyword evidence="5" id="KW-0723">Serine/threonine-protein kinase</keyword>
<comment type="subcellular location">
    <subcellularLocation>
        <location evidence="2">Cytoplasm</location>
    </subcellularLocation>
    <subcellularLocation>
        <location evidence="1">Nucleus</location>
    </subcellularLocation>
</comment>
<keyword evidence="6" id="KW-0597">Phosphoprotein</keyword>
<dbReference type="InterPro" id="IPR000626">
    <property type="entry name" value="Ubiquitin-like_dom"/>
</dbReference>
<dbReference type="InterPro" id="IPR011009">
    <property type="entry name" value="Kinase-like_dom_sf"/>
</dbReference>
<evidence type="ECO:0000256" key="3">
    <source>
        <dbReference type="ARBA" id="ARBA00012442"/>
    </source>
</evidence>
<evidence type="ECO:0000259" key="14">
    <source>
        <dbReference type="PROSITE" id="PS50011"/>
    </source>
</evidence>
<evidence type="ECO:0000313" key="17">
    <source>
        <dbReference type="Proteomes" id="UP000694402"/>
    </source>
</evidence>
<dbReference type="Gene3D" id="1.10.510.10">
    <property type="entry name" value="Transferase(Phosphotransferase) domain 1"/>
    <property type="match status" value="1"/>
</dbReference>
<proteinExistence type="predicted"/>
<keyword evidence="8" id="KW-0547">Nucleotide-binding</keyword>
<dbReference type="SUPFAM" id="SSF56112">
    <property type="entry name" value="Protein kinase-like (PK-like)"/>
    <property type="match status" value="1"/>
</dbReference>
<keyword evidence="7" id="KW-0808">Transferase</keyword>
<dbReference type="Proteomes" id="UP000694402">
    <property type="component" value="Unassembled WGS sequence"/>
</dbReference>
<reference evidence="16" key="1">
    <citation type="submission" date="2025-08" db="UniProtKB">
        <authorList>
            <consortium name="Ensembl"/>
        </authorList>
    </citation>
    <scope>IDENTIFICATION</scope>
</reference>
<evidence type="ECO:0000256" key="5">
    <source>
        <dbReference type="ARBA" id="ARBA00022527"/>
    </source>
</evidence>
<evidence type="ECO:0000256" key="10">
    <source>
        <dbReference type="ARBA" id="ARBA00022840"/>
    </source>
</evidence>
<dbReference type="InterPro" id="IPR051180">
    <property type="entry name" value="IKK"/>
</dbReference>
<evidence type="ECO:0000256" key="4">
    <source>
        <dbReference type="ARBA" id="ARBA00022490"/>
    </source>
</evidence>
<dbReference type="PANTHER" id="PTHR22969:SF7">
    <property type="entry name" value="INHIBITOR OF NUCLEAR FACTOR KAPPA-B KINASE SUBUNIT BETA"/>
    <property type="match status" value="1"/>
</dbReference>
<feature type="domain" description="Ubiquitin-like" evidence="15">
    <location>
        <begin position="309"/>
        <end position="375"/>
    </location>
</feature>
<dbReference type="Ensembl" id="ENSOTST00005026528.2">
    <property type="protein sequence ID" value="ENSOTSP00005024533.2"/>
    <property type="gene ID" value="ENSOTSG00005011560.2"/>
</dbReference>
<keyword evidence="9" id="KW-0418">Kinase</keyword>